<accession>A0A1I7Y6N3</accession>
<evidence type="ECO:0000313" key="2">
    <source>
        <dbReference type="WBParaSite" id="L893_g13210.t1"/>
    </source>
</evidence>
<sequence>MPFGSGDRSGVRLPQTWVIEPTLGRVIIPHQATVSDMSPEDIDEVARIIAENRQEAGERVRRQHSELHKKNSFAIEQAKKYVEELKKYMRPSSEDLRPSITEINMRSGLDEVLVEGDIILTP</sequence>
<dbReference type="AlphaFoldDB" id="A0A1I7Y6N3"/>
<keyword evidence="1" id="KW-1185">Reference proteome</keyword>
<proteinExistence type="predicted"/>
<evidence type="ECO:0000313" key="1">
    <source>
        <dbReference type="Proteomes" id="UP000095287"/>
    </source>
</evidence>
<name>A0A1I7Y6N3_9BILA</name>
<organism evidence="1 2">
    <name type="scientific">Steinernema glaseri</name>
    <dbReference type="NCBI Taxonomy" id="37863"/>
    <lineage>
        <taxon>Eukaryota</taxon>
        <taxon>Metazoa</taxon>
        <taxon>Ecdysozoa</taxon>
        <taxon>Nematoda</taxon>
        <taxon>Chromadorea</taxon>
        <taxon>Rhabditida</taxon>
        <taxon>Tylenchina</taxon>
        <taxon>Panagrolaimomorpha</taxon>
        <taxon>Strongyloidoidea</taxon>
        <taxon>Steinernematidae</taxon>
        <taxon>Steinernema</taxon>
    </lineage>
</organism>
<dbReference type="SUPFAM" id="SSF58113">
    <property type="entry name" value="Apolipoprotein A-I"/>
    <property type="match status" value="1"/>
</dbReference>
<dbReference type="Proteomes" id="UP000095287">
    <property type="component" value="Unplaced"/>
</dbReference>
<dbReference type="WBParaSite" id="L893_g13210.t1">
    <property type="protein sequence ID" value="L893_g13210.t1"/>
    <property type="gene ID" value="L893_g13210"/>
</dbReference>
<protein>
    <submittedName>
        <fullName evidence="2">V-type ATP synthase subunit D</fullName>
    </submittedName>
</protein>
<reference evidence="2" key="1">
    <citation type="submission" date="2016-11" db="UniProtKB">
        <authorList>
            <consortium name="WormBaseParasite"/>
        </authorList>
    </citation>
    <scope>IDENTIFICATION</scope>
</reference>